<organism evidence="1 2">
    <name type="scientific">Punica granatum</name>
    <name type="common">Pomegranate</name>
    <dbReference type="NCBI Taxonomy" id="22663"/>
    <lineage>
        <taxon>Eukaryota</taxon>
        <taxon>Viridiplantae</taxon>
        <taxon>Streptophyta</taxon>
        <taxon>Embryophyta</taxon>
        <taxon>Tracheophyta</taxon>
        <taxon>Spermatophyta</taxon>
        <taxon>Magnoliopsida</taxon>
        <taxon>eudicotyledons</taxon>
        <taxon>Gunneridae</taxon>
        <taxon>Pentapetalae</taxon>
        <taxon>rosids</taxon>
        <taxon>malvids</taxon>
        <taxon>Myrtales</taxon>
        <taxon>Lythraceae</taxon>
        <taxon>Punica</taxon>
    </lineage>
</organism>
<protein>
    <submittedName>
        <fullName evidence="1">Uncharacterized protein</fullName>
    </submittedName>
</protein>
<gene>
    <name evidence="1" type="ORF">CDL15_Pgr020589</name>
</gene>
<evidence type="ECO:0000313" key="1">
    <source>
        <dbReference type="EMBL" id="OWM64622.1"/>
    </source>
</evidence>
<dbReference type="AlphaFoldDB" id="A0A218VXM3"/>
<reference evidence="2" key="1">
    <citation type="journal article" date="2017" name="Plant J.">
        <title>The pomegranate (Punica granatum L.) genome and the genomics of punicalagin biosynthesis.</title>
        <authorList>
            <person name="Qin G."/>
            <person name="Xu C."/>
            <person name="Ming R."/>
            <person name="Tang H."/>
            <person name="Guyot R."/>
            <person name="Kramer E.M."/>
            <person name="Hu Y."/>
            <person name="Yi X."/>
            <person name="Qi Y."/>
            <person name="Xu X."/>
            <person name="Gao Z."/>
            <person name="Pan H."/>
            <person name="Jian J."/>
            <person name="Tian Y."/>
            <person name="Yue Z."/>
            <person name="Xu Y."/>
        </authorList>
    </citation>
    <scope>NUCLEOTIDE SEQUENCE [LARGE SCALE GENOMIC DNA]</scope>
    <source>
        <strain evidence="2">cv. Dabenzi</strain>
    </source>
</reference>
<name>A0A218VXM3_PUNGR</name>
<dbReference type="EMBL" id="MTKT01005809">
    <property type="protein sequence ID" value="OWM64622.1"/>
    <property type="molecule type" value="Genomic_DNA"/>
</dbReference>
<accession>A0A218VXM3</accession>
<comment type="caution">
    <text evidence="1">The sequence shown here is derived from an EMBL/GenBank/DDBJ whole genome shotgun (WGS) entry which is preliminary data.</text>
</comment>
<dbReference type="Proteomes" id="UP000197138">
    <property type="component" value="Unassembled WGS sequence"/>
</dbReference>
<proteinExistence type="predicted"/>
<evidence type="ECO:0000313" key="2">
    <source>
        <dbReference type="Proteomes" id="UP000197138"/>
    </source>
</evidence>
<sequence>MLKLRSKAPIAQPSVEIIQGRSEWRLKSLRCNSLQAGDMHSNSLQAEDRHSEQLRWQERCGLAELVVSCDAEVGI</sequence>